<comment type="caution">
    <text evidence="2">The sequence shown here is derived from an EMBL/GenBank/DDBJ whole genome shotgun (WGS) entry which is preliminary data.</text>
</comment>
<evidence type="ECO:0000313" key="2">
    <source>
        <dbReference type="EMBL" id="KAK3399677.1"/>
    </source>
</evidence>
<dbReference type="Proteomes" id="UP001281003">
    <property type="component" value="Unassembled WGS sequence"/>
</dbReference>
<name>A0AAE0PH45_SORBR</name>
<gene>
    <name evidence="2" type="ORF">B0T20DRAFT_350538</name>
</gene>
<keyword evidence="3" id="KW-1185">Reference proteome</keyword>
<dbReference type="EMBL" id="JAUTDP010000004">
    <property type="protein sequence ID" value="KAK3399677.1"/>
    <property type="molecule type" value="Genomic_DNA"/>
</dbReference>
<reference evidence="2" key="1">
    <citation type="journal article" date="2023" name="Mol. Phylogenet. Evol.">
        <title>Genome-scale phylogeny and comparative genomics of the fungal order Sordariales.</title>
        <authorList>
            <person name="Hensen N."/>
            <person name="Bonometti L."/>
            <person name="Westerberg I."/>
            <person name="Brannstrom I.O."/>
            <person name="Guillou S."/>
            <person name="Cros-Aarteil S."/>
            <person name="Calhoun S."/>
            <person name="Haridas S."/>
            <person name="Kuo A."/>
            <person name="Mondo S."/>
            <person name="Pangilinan J."/>
            <person name="Riley R."/>
            <person name="LaButti K."/>
            <person name="Andreopoulos B."/>
            <person name="Lipzen A."/>
            <person name="Chen C."/>
            <person name="Yan M."/>
            <person name="Daum C."/>
            <person name="Ng V."/>
            <person name="Clum A."/>
            <person name="Steindorff A."/>
            <person name="Ohm R.A."/>
            <person name="Martin F."/>
            <person name="Silar P."/>
            <person name="Natvig D.O."/>
            <person name="Lalanne C."/>
            <person name="Gautier V."/>
            <person name="Ament-Velasquez S.L."/>
            <person name="Kruys A."/>
            <person name="Hutchinson M.I."/>
            <person name="Powell A.J."/>
            <person name="Barry K."/>
            <person name="Miller A.N."/>
            <person name="Grigoriev I.V."/>
            <person name="Debuchy R."/>
            <person name="Gladieux P."/>
            <person name="Hiltunen Thoren M."/>
            <person name="Johannesson H."/>
        </authorList>
    </citation>
    <scope>NUCLEOTIDE SEQUENCE</scope>
    <source>
        <strain evidence="2">FGSC 1904</strain>
    </source>
</reference>
<sequence length="438" mass="48706">MGPSQDPIALPPLNGFIASVASNMELLRAIHSNRGFTSIAYKWCVAMAKSNVLDQAIGSLGQTRPVVETLPALHQEKSDVALRQDQAPIPLDNEIDFLAAKEWLHRQEVNKAYEKLGEENGKDDIPETTQALKQQANEFSVAAMNEVGMVDLEYHREGKNQKVNYMVQRKRNLSTLDIALFGWEVSRAVRDTHLGLRGGSSIAPEDLQAYGSSKNRSDALKELFRVSKASVINTYALPCLDRFAANPTAELQRKRSNQKTNENRPVAHGGLEFNAATSYGQATKRGRDNDDGPNHDSNIFSDLPPAEKKARLDQGQIAHQLPLALHEDHGQRAIAQQAQLPDFEPGGFLGQLMGQSMPQIPQQQDFQFQAIQPGQYNHAMTMNMQNQENTQAGQPPNDWLSNEYIQWWPANMGLPGRPPFAPEEGSASSEQHKRDDEQ</sequence>
<protein>
    <submittedName>
        <fullName evidence="2">Uncharacterized protein</fullName>
    </submittedName>
</protein>
<reference evidence="2" key="2">
    <citation type="submission" date="2023-07" db="EMBL/GenBank/DDBJ databases">
        <authorList>
            <consortium name="Lawrence Berkeley National Laboratory"/>
            <person name="Haridas S."/>
            <person name="Hensen N."/>
            <person name="Bonometti L."/>
            <person name="Westerberg I."/>
            <person name="Brannstrom I.O."/>
            <person name="Guillou S."/>
            <person name="Cros-Aarteil S."/>
            <person name="Calhoun S."/>
            <person name="Kuo A."/>
            <person name="Mondo S."/>
            <person name="Pangilinan J."/>
            <person name="Riley R."/>
            <person name="LaButti K."/>
            <person name="Andreopoulos B."/>
            <person name="Lipzen A."/>
            <person name="Chen C."/>
            <person name="Yanf M."/>
            <person name="Daum C."/>
            <person name="Ng V."/>
            <person name="Clum A."/>
            <person name="Steindorff A."/>
            <person name="Ohm R."/>
            <person name="Martin F."/>
            <person name="Silar P."/>
            <person name="Natvig D."/>
            <person name="Lalanne C."/>
            <person name="Gautier V."/>
            <person name="Ament-velasquez S.L."/>
            <person name="Kruys A."/>
            <person name="Hutchinson M.I."/>
            <person name="Powell A.J."/>
            <person name="Barry K."/>
            <person name="Miller A.N."/>
            <person name="Grigoriev I.V."/>
            <person name="Debuchy R."/>
            <person name="Gladieux P."/>
            <person name="Thoren M.H."/>
            <person name="Johannesson H."/>
        </authorList>
    </citation>
    <scope>NUCLEOTIDE SEQUENCE</scope>
    <source>
        <strain evidence="2">FGSC 1904</strain>
    </source>
</reference>
<organism evidence="2 3">
    <name type="scientific">Sordaria brevicollis</name>
    <dbReference type="NCBI Taxonomy" id="83679"/>
    <lineage>
        <taxon>Eukaryota</taxon>
        <taxon>Fungi</taxon>
        <taxon>Dikarya</taxon>
        <taxon>Ascomycota</taxon>
        <taxon>Pezizomycotina</taxon>
        <taxon>Sordariomycetes</taxon>
        <taxon>Sordariomycetidae</taxon>
        <taxon>Sordariales</taxon>
        <taxon>Sordariaceae</taxon>
        <taxon>Sordaria</taxon>
    </lineage>
</organism>
<accession>A0AAE0PH45</accession>
<dbReference type="AlphaFoldDB" id="A0AAE0PH45"/>
<feature type="compositionally biased region" description="Basic and acidic residues" evidence="1">
    <location>
        <begin position="285"/>
        <end position="294"/>
    </location>
</feature>
<feature type="region of interest" description="Disordered" evidence="1">
    <location>
        <begin position="250"/>
        <end position="312"/>
    </location>
</feature>
<evidence type="ECO:0000313" key="3">
    <source>
        <dbReference type="Proteomes" id="UP001281003"/>
    </source>
</evidence>
<evidence type="ECO:0000256" key="1">
    <source>
        <dbReference type="SAM" id="MobiDB-lite"/>
    </source>
</evidence>
<feature type="region of interest" description="Disordered" evidence="1">
    <location>
        <begin position="411"/>
        <end position="438"/>
    </location>
</feature>
<proteinExistence type="predicted"/>